<dbReference type="SUPFAM" id="SSF54631">
    <property type="entry name" value="CBS-domain pair"/>
    <property type="match status" value="1"/>
</dbReference>
<dbReference type="Pfam" id="PF03448">
    <property type="entry name" value="MgtE_N"/>
    <property type="match status" value="1"/>
</dbReference>
<dbReference type="CDD" id="cd04606">
    <property type="entry name" value="CBS_pair_Mg_transporter"/>
    <property type="match status" value="1"/>
</dbReference>
<dbReference type="SMART" id="SM00116">
    <property type="entry name" value="CBS"/>
    <property type="match status" value="2"/>
</dbReference>
<dbReference type="Gene3D" id="1.25.60.10">
    <property type="entry name" value="MgtE N-terminal domain-like"/>
    <property type="match status" value="1"/>
</dbReference>
<dbReference type="PANTHER" id="PTHR43773:SF1">
    <property type="entry name" value="MAGNESIUM TRANSPORTER MGTE"/>
    <property type="match status" value="1"/>
</dbReference>
<proteinExistence type="predicted"/>
<dbReference type="SMART" id="SM00924">
    <property type="entry name" value="MgtE_N"/>
    <property type="match status" value="1"/>
</dbReference>
<dbReference type="Pfam" id="PF00571">
    <property type="entry name" value="CBS"/>
    <property type="match status" value="2"/>
</dbReference>
<feature type="domain" description="CBS" evidence="2">
    <location>
        <begin position="296"/>
        <end position="359"/>
    </location>
</feature>
<dbReference type="SUPFAM" id="SSF158791">
    <property type="entry name" value="MgtE N-terminal domain-like"/>
    <property type="match status" value="1"/>
</dbReference>
<evidence type="ECO:0000313" key="4">
    <source>
        <dbReference type="Proteomes" id="UP000051861"/>
    </source>
</evidence>
<name>A0A0S7Y4G6_UNCSA</name>
<comment type="caution">
    <text evidence="3">The sequence shown here is derived from an EMBL/GenBank/DDBJ whole genome shotgun (WGS) entry which is preliminary data.</text>
</comment>
<dbReference type="Gene3D" id="3.10.580.10">
    <property type="entry name" value="CBS-domain"/>
    <property type="match status" value="1"/>
</dbReference>
<feature type="domain" description="CBS" evidence="2">
    <location>
        <begin position="360"/>
        <end position="416"/>
    </location>
</feature>
<evidence type="ECO:0000259" key="2">
    <source>
        <dbReference type="PROSITE" id="PS51371"/>
    </source>
</evidence>
<gene>
    <name evidence="3" type="ORF">AMJ44_03400</name>
</gene>
<organism evidence="3 4">
    <name type="scientific">candidate division WOR-1 bacterium DG_54_3</name>
    <dbReference type="NCBI Taxonomy" id="1703775"/>
    <lineage>
        <taxon>Bacteria</taxon>
        <taxon>Bacillati</taxon>
        <taxon>Saganbacteria</taxon>
    </lineage>
</organism>
<dbReference type="EMBL" id="LIZX01000021">
    <property type="protein sequence ID" value="KPJ69574.1"/>
    <property type="molecule type" value="Genomic_DNA"/>
</dbReference>
<dbReference type="InterPro" id="IPR000644">
    <property type="entry name" value="CBS_dom"/>
</dbReference>
<dbReference type="GO" id="GO:0016020">
    <property type="term" value="C:membrane"/>
    <property type="evidence" value="ECO:0007669"/>
    <property type="project" value="InterPro"/>
</dbReference>
<dbReference type="InterPro" id="IPR006668">
    <property type="entry name" value="Mg_transptr_MgtE_intracell_dom"/>
</dbReference>
<dbReference type="InterPro" id="IPR038076">
    <property type="entry name" value="MgtE_N_sf"/>
</dbReference>
<sequence length="423" mass="47272">MVLFSEMFVSELKGVPVVDRLQEPVGEIRDFVLTVGEVFPKITGLLVRVYDKAADLLVLMGEIDLIGKQFVVTKSLKERIVFAKPRADELLLMRDVLDKQIVDTEGARVIRVNDLKLGKIEQDVRLIAADVGFRGLLRRLGLLGILDFMFGLLRKKVPDTLIGWDHVEQLKTGRAKGMITVPTKHLSEMHPADIANIISQVHSEERTAIFASLSDKTAAESLHELEPKIQALLLTTVDTKKALGILEKMPADEVADVLGDIPSERAEELLRLMKPKKATQIRKLLSHPEETAGGLMTTEFIAMPRNLTVQQTIEKMRELAPDAETVYYIYVVDEAEKLAGVLSLRFLIISPPETLISKIMVKDVIAVDPEMNQRQVAEVISKYNLLAVPVVDKDNKMLGIVTVDDVVDFILPPISRRIRHMLG</sequence>
<evidence type="ECO:0000313" key="3">
    <source>
        <dbReference type="EMBL" id="KPJ69574.1"/>
    </source>
</evidence>
<dbReference type="InterPro" id="IPR006669">
    <property type="entry name" value="MgtE_transporter"/>
</dbReference>
<dbReference type="InterPro" id="IPR046342">
    <property type="entry name" value="CBS_dom_sf"/>
</dbReference>
<keyword evidence="1" id="KW-0129">CBS domain</keyword>
<dbReference type="GO" id="GO:0015095">
    <property type="term" value="F:magnesium ion transmembrane transporter activity"/>
    <property type="evidence" value="ECO:0007669"/>
    <property type="project" value="InterPro"/>
</dbReference>
<dbReference type="PANTHER" id="PTHR43773">
    <property type="entry name" value="MAGNESIUM TRANSPORTER MGTE"/>
    <property type="match status" value="1"/>
</dbReference>
<protein>
    <recommendedName>
        <fullName evidence="2">CBS domain-containing protein</fullName>
    </recommendedName>
</protein>
<reference evidence="3 4" key="1">
    <citation type="journal article" date="2015" name="Microbiome">
        <title>Genomic resolution of linkages in carbon, nitrogen, and sulfur cycling among widespread estuary sediment bacteria.</title>
        <authorList>
            <person name="Baker B.J."/>
            <person name="Lazar C.S."/>
            <person name="Teske A.P."/>
            <person name="Dick G.J."/>
        </authorList>
    </citation>
    <scope>NUCLEOTIDE SEQUENCE [LARGE SCALE GENOMIC DNA]</scope>
    <source>
        <strain evidence="3">DG_54_3</strain>
    </source>
</reference>
<dbReference type="AlphaFoldDB" id="A0A0S7Y4G6"/>
<evidence type="ECO:0000256" key="1">
    <source>
        <dbReference type="PROSITE-ProRule" id="PRU00703"/>
    </source>
</evidence>
<dbReference type="Proteomes" id="UP000051861">
    <property type="component" value="Unassembled WGS sequence"/>
</dbReference>
<dbReference type="PROSITE" id="PS51371">
    <property type="entry name" value="CBS"/>
    <property type="match status" value="2"/>
</dbReference>
<accession>A0A0S7Y4G6</accession>
<dbReference type="PATRIC" id="fig|1703775.3.peg.626"/>